<comment type="caution">
    <text evidence="2">The sequence shown here is derived from an EMBL/GenBank/DDBJ whole genome shotgun (WGS) entry which is preliminary data.</text>
</comment>
<dbReference type="Proteomes" id="UP001139293">
    <property type="component" value="Unassembled WGS sequence"/>
</dbReference>
<keyword evidence="1" id="KW-1133">Transmembrane helix</keyword>
<dbReference type="GO" id="GO:0022904">
    <property type="term" value="P:respiratory electron transport chain"/>
    <property type="evidence" value="ECO:0007669"/>
    <property type="project" value="InterPro"/>
</dbReference>
<dbReference type="SUPFAM" id="SSF81342">
    <property type="entry name" value="Transmembrane di-heme cytochromes"/>
    <property type="match status" value="1"/>
</dbReference>
<dbReference type="EMBL" id="JAKILB010000002">
    <property type="protein sequence ID" value="MCL1137641.1"/>
    <property type="molecule type" value="Genomic_DNA"/>
</dbReference>
<keyword evidence="3" id="KW-1185">Reference proteome</keyword>
<dbReference type="AlphaFoldDB" id="A0A9X2CFC3"/>
<evidence type="ECO:0000313" key="3">
    <source>
        <dbReference type="Proteomes" id="UP001139293"/>
    </source>
</evidence>
<evidence type="ECO:0000256" key="1">
    <source>
        <dbReference type="SAM" id="Phobius"/>
    </source>
</evidence>
<feature type="transmembrane region" description="Helical" evidence="1">
    <location>
        <begin position="117"/>
        <end position="135"/>
    </location>
</feature>
<dbReference type="RefSeq" id="WP_248948751.1">
    <property type="nucleotide sequence ID" value="NZ_JAKILB010000002.1"/>
</dbReference>
<feature type="transmembrane region" description="Helical" evidence="1">
    <location>
        <begin position="20"/>
        <end position="41"/>
    </location>
</feature>
<protein>
    <submittedName>
        <fullName evidence="2">Cytochrome b/b6 domain-containing protein</fullName>
    </submittedName>
</protein>
<proteinExistence type="predicted"/>
<feature type="transmembrane region" description="Helical" evidence="1">
    <location>
        <begin position="53"/>
        <end position="72"/>
    </location>
</feature>
<reference evidence="2" key="1">
    <citation type="submission" date="2022-01" db="EMBL/GenBank/DDBJ databases">
        <title>Whole genome-based taxonomy of the Shewanellaceae.</title>
        <authorList>
            <person name="Martin-Rodriguez A.J."/>
        </authorList>
    </citation>
    <scope>NUCLEOTIDE SEQUENCE</scope>
    <source>
        <strain evidence="2">KCTC 23973</strain>
    </source>
</reference>
<evidence type="ECO:0000313" key="2">
    <source>
        <dbReference type="EMBL" id="MCL1137641.1"/>
    </source>
</evidence>
<dbReference type="InterPro" id="IPR016174">
    <property type="entry name" value="Di-haem_cyt_TM"/>
</dbReference>
<gene>
    <name evidence="2" type="ORF">L2740_03655</name>
</gene>
<feature type="transmembrane region" description="Helical" evidence="1">
    <location>
        <begin position="155"/>
        <end position="174"/>
    </location>
</feature>
<keyword evidence="1" id="KW-0812">Transmembrane</keyword>
<name>A0A9X2CFC3_9GAMM</name>
<accession>A0A9X2CFC3</accession>
<dbReference type="GO" id="GO:0016020">
    <property type="term" value="C:membrane"/>
    <property type="evidence" value="ECO:0007669"/>
    <property type="project" value="InterPro"/>
</dbReference>
<keyword evidence="1" id="KW-0472">Membrane</keyword>
<sequence>MAQSMFKRLARKYIDLQHVLIILTSAYLIFTSSWVLIGRSLRVNASIWDTSHVYLGQVGAFLSITFLISNSLKGKWRQYFPWLVADFSQLKADLVGLTKGKVPIAGGRGLFSITEGIGMLLFVAVGMTGLLWFATQGTSAALMWRGYHIDAAHGFIGFIMLHAVFACLHLLDFIRN</sequence>
<organism evidence="2 3">
    <name type="scientific">Shewanella pneumatophori</name>
    <dbReference type="NCBI Taxonomy" id="314092"/>
    <lineage>
        <taxon>Bacteria</taxon>
        <taxon>Pseudomonadati</taxon>
        <taxon>Pseudomonadota</taxon>
        <taxon>Gammaproteobacteria</taxon>
        <taxon>Alteromonadales</taxon>
        <taxon>Shewanellaceae</taxon>
        <taxon>Shewanella</taxon>
    </lineage>
</organism>